<evidence type="ECO:0000259" key="1">
    <source>
        <dbReference type="PROSITE" id="PS51746"/>
    </source>
</evidence>
<dbReference type="SMART" id="SM00332">
    <property type="entry name" value="PP2Cc"/>
    <property type="match status" value="1"/>
</dbReference>
<dbReference type="InterPro" id="IPR001932">
    <property type="entry name" value="PPM-type_phosphatase-like_dom"/>
</dbReference>
<comment type="caution">
    <text evidence="2">The sequence shown here is derived from an EMBL/GenBank/DDBJ whole genome shotgun (WGS) entry which is preliminary data.</text>
</comment>
<dbReference type="SMART" id="SM00331">
    <property type="entry name" value="PP2C_SIG"/>
    <property type="match status" value="1"/>
</dbReference>
<evidence type="ECO:0000313" key="2">
    <source>
        <dbReference type="EMBL" id="MBK1645868.1"/>
    </source>
</evidence>
<proteinExistence type="predicted"/>
<dbReference type="Proteomes" id="UP001138802">
    <property type="component" value="Unassembled WGS sequence"/>
</dbReference>
<evidence type="ECO:0000313" key="3">
    <source>
        <dbReference type="Proteomes" id="UP001138802"/>
    </source>
</evidence>
<feature type="domain" description="PPM-type phosphatase" evidence="1">
    <location>
        <begin position="23"/>
        <end position="249"/>
    </location>
</feature>
<protein>
    <recommendedName>
        <fullName evidence="1">PPM-type phosphatase domain-containing protein</fullName>
    </recommendedName>
</protein>
<gene>
    <name evidence="2" type="ORF">CKO25_14660</name>
</gene>
<dbReference type="InterPro" id="IPR036457">
    <property type="entry name" value="PPM-type-like_dom_sf"/>
</dbReference>
<keyword evidence="3" id="KW-1185">Reference proteome</keyword>
<organism evidence="2 3">
    <name type="scientific">Thiocapsa imhoffii</name>
    <dbReference type="NCBI Taxonomy" id="382777"/>
    <lineage>
        <taxon>Bacteria</taxon>
        <taxon>Pseudomonadati</taxon>
        <taxon>Pseudomonadota</taxon>
        <taxon>Gammaproteobacteria</taxon>
        <taxon>Chromatiales</taxon>
        <taxon>Chromatiaceae</taxon>
        <taxon>Thiocapsa</taxon>
    </lineage>
</organism>
<dbReference type="Gene3D" id="3.60.40.10">
    <property type="entry name" value="PPM-type phosphatase domain"/>
    <property type="match status" value="1"/>
</dbReference>
<dbReference type="AlphaFoldDB" id="A0A9X0WJT6"/>
<dbReference type="Pfam" id="PF13672">
    <property type="entry name" value="PP2C_2"/>
    <property type="match status" value="1"/>
</dbReference>
<accession>A0A9X0WJT6</accession>
<reference evidence="2 3" key="1">
    <citation type="journal article" date="2020" name="Microorganisms">
        <title>Osmotic Adaptation and Compatible Solute Biosynthesis of Phototrophic Bacteria as Revealed from Genome Analyses.</title>
        <authorList>
            <person name="Imhoff J.F."/>
            <person name="Rahn T."/>
            <person name="Kunzel S."/>
            <person name="Keller A."/>
            <person name="Neulinger S.C."/>
        </authorList>
    </citation>
    <scope>NUCLEOTIDE SEQUENCE [LARGE SCALE GENOMIC DNA]</scope>
    <source>
        <strain evidence="2 3">DSM 21303</strain>
    </source>
</reference>
<sequence length="354" mass="38300">MQVHRSAINRIGACGNDTFSMIKTYQTSCQGATSVVNSDAMAVMECGGLVVAVVCDGVSSAPRARDAARLTVQSVMDACQRQSDWSDPLGLAEDWVLEAHDRVADRFGHSGLCTLVLAIVGTDHVWGIHVGDSTCLVIRRRSGITRLTEPHRKGVLRRLNGQPVLLHGMPVFDQSLTRVIGQSDPLVPDRFEQMLTHGDWVACFTDGVEDGAVEDLVRQGLVTGEGVKMLVERCARNTHDDATLILLQAFESIDWDSLLRCLADYARLDAEEREGLIGRLQNAPFGVAGATAGDGLLQAYAAECADGRAAALARLVLAAGRPDRRAVEQMLDQAILRRQNTTARVLKTTLSAWG</sequence>
<dbReference type="PROSITE" id="PS51746">
    <property type="entry name" value="PPM_2"/>
    <property type="match status" value="1"/>
</dbReference>
<dbReference type="EMBL" id="NRSD01000016">
    <property type="protein sequence ID" value="MBK1645868.1"/>
    <property type="molecule type" value="Genomic_DNA"/>
</dbReference>
<dbReference type="SUPFAM" id="SSF81606">
    <property type="entry name" value="PP2C-like"/>
    <property type="match status" value="1"/>
</dbReference>
<name>A0A9X0WJT6_9GAMM</name>